<evidence type="ECO:0000313" key="6">
    <source>
        <dbReference type="Proteomes" id="UP001162156"/>
    </source>
</evidence>
<dbReference type="InterPro" id="IPR050863">
    <property type="entry name" value="CenT-Element_Derived"/>
</dbReference>
<feature type="region of interest" description="Disordered" evidence="3">
    <location>
        <begin position="623"/>
        <end position="652"/>
    </location>
</feature>
<evidence type="ECO:0000259" key="4">
    <source>
        <dbReference type="PROSITE" id="PS51253"/>
    </source>
</evidence>
<dbReference type="InterPro" id="IPR006600">
    <property type="entry name" value="HTH_CenpB_DNA-bd_dom"/>
</dbReference>
<gene>
    <name evidence="5" type="ORF">NQ314_008852</name>
</gene>
<dbReference type="PROSITE" id="PS51253">
    <property type="entry name" value="HTH_CENPB"/>
    <property type="match status" value="1"/>
</dbReference>
<name>A0AAV8Y691_9CUCU</name>
<evidence type="ECO:0000256" key="3">
    <source>
        <dbReference type="SAM" id="MobiDB-lite"/>
    </source>
</evidence>
<protein>
    <recommendedName>
        <fullName evidence="4">HTH CENPB-type domain-containing protein</fullName>
    </recommendedName>
</protein>
<evidence type="ECO:0000256" key="1">
    <source>
        <dbReference type="ARBA" id="ARBA00004123"/>
    </source>
</evidence>
<feature type="compositionally biased region" description="Basic and acidic residues" evidence="3">
    <location>
        <begin position="623"/>
        <end position="648"/>
    </location>
</feature>
<dbReference type="SUPFAM" id="SSF46689">
    <property type="entry name" value="Homeodomain-like"/>
    <property type="match status" value="1"/>
</dbReference>
<evidence type="ECO:0000256" key="2">
    <source>
        <dbReference type="ARBA" id="ARBA00023125"/>
    </source>
</evidence>
<dbReference type="InterPro" id="IPR009057">
    <property type="entry name" value="Homeodomain-like_sf"/>
</dbReference>
<dbReference type="Pfam" id="PF03184">
    <property type="entry name" value="DDE_1"/>
    <property type="match status" value="1"/>
</dbReference>
<comment type="caution">
    <text evidence="5">The sequence shown here is derived from an EMBL/GenBank/DDBJ whole genome shotgun (WGS) entry which is preliminary data.</text>
</comment>
<sequence length="674" mass="77274">MQSKQGGKIKLALKAVEEGMPKLKASKIFGVPRATIQFRMSEKFKKPGYGPDTYLSKNEEKLLVARILTCQRRGYPKRIEDLQKSVQNFLKECGRKTPFPNGLPGRGWYRAFTKRHPELSLRTTEAVTQANSCISESDIRRWFKTIEEELISGDYRHILLDDKRVFNGDETNFLLCPKNKKVIACRGSKNVYEIDQGIAKSALTVMFTFSANGSLTPPMIIDPYKRKPPQEILETVPSDWGVGYSDNGWMKASLFFEYIANVFNVYLERNNIEKPVILFVDGHKTHLTLQINKLCQDLGIILIALYPNATRILQPADVSAFKPLKSGWQKGILNWRREHPHLQFTKENFAPLLHKVIQNYVNKQIIVNGFKATGLFPWNENAIDYSKCLGGKTEIVADNNECDSKKNDCAKPLLDYNTFKQLVGEEVIQSFESGQESINSAEKEHLFKIWKYFTDYDLGKTITNDSTLFDIENMDIDIVFNDKSSIQDLSKNNSSEGASKLDISPLNVVSDRTDTGSHNAEEVLIHALEQFDRTIKSGSQDAHTDIIIEEMDKANTPHLNDLTNKPNIDTTDERLDESVIRQSKNTSITSILLWPESPKRKNKRNVERMPYVITSEKWKELTENKTEKKKLEEKEKEEKRKAREEKHKITQISKAARITKKIQDYKSDTNIQSY</sequence>
<proteinExistence type="predicted"/>
<dbReference type="PANTHER" id="PTHR19303:SF74">
    <property type="entry name" value="POGO TRANSPOSABLE ELEMENT WITH KRAB DOMAIN"/>
    <property type="match status" value="1"/>
</dbReference>
<keyword evidence="6" id="KW-1185">Reference proteome</keyword>
<dbReference type="GO" id="GO:0005634">
    <property type="term" value="C:nucleus"/>
    <property type="evidence" value="ECO:0007669"/>
    <property type="project" value="UniProtKB-SubCell"/>
</dbReference>
<accession>A0AAV8Y691</accession>
<organism evidence="5 6">
    <name type="scientific">Rhamnusium bicolor</name>
    <dbReference type="NCBI Taxonomy" id="1586634"/>
    <lineage>
        <taxon>Eukaryota</taxon>
        <taxon>Metazoa</taxon>
        <taxon>Ecdysozoa</taxon>
        <taxon>Arthropoda</taxon>
        <taxon>Hexapoda</taxon>
        <taxon>Insecta</taxon>
        <taxon>Pterygota</taxon>
        <taxon>Neoptera</taxon>
        <taxon>Endopterygota</taxon>
        <taxon>Coleoptera</taxon>
        <taxon>Polyphaga</taxon>
        <taxon>Cucujiformia</taxon>
        <taxon>Chrysomeloidea</taxon>
        <taxon>Cerambycidae</taxon>
        <taxon>Lepturinae</taxon>
        <taxon>Rhagiini</taxon>
        <taxon>Rhamnusium</taxon>
    </lineage>
</organism>
<dbReference type="PANTHER" id="PTHR19303">
    <property type="entry name" value="TRANSPOSON"/>
    <property type="match status" value="1"/>
</dbReference>
<comment type="subcellular location">
    <subcellularLocation>
        <location evidence="1">Nucleus</location>
    </subcellularLocation>
</comment>
<evidence type="ECO:0000313" key="5">
    <source>
        <dbReference type="EMBL" id="KAJ8946597.1"/>
    </source>
</evidence>
<dbReference type="Proteomes" id="UP001162156">
    <property type="component" value="Unassembled WGS sequence"/>
</dbReference>
<keyword evidence="2" id="KW-0238">DNA-binding</keyword>
<dbReference type="AlphaFoldDB" id="A0AAV8Y691"/>
<dbReference type="InterPro" id="IPR004875">
    <property type="entry name" value="DDE_SF_endonuclease_dom"/>
</dbReference>
<reference evidence="5" key="1">
    <citation type="journal article" date="2023" name="Insect Mol. Biol.">
        <title>Genome sequencing provides insights into the evolution of gene families encoding plant cell wall-degrading enzymes in longhorned beetles.</title>
        <authorList>
            <person name="Shin N.R."/>
            <person name="Okamura Y."/>
            <person name="Kirsch R."/>
            <person name="Pauchet Y."/>
        </authorList>
    </citation>
    <scope>NUCLEOTIDE SEQUENCE</scope>
    <source>
        <strain evidence="5">RBIC_L_NR</strain>
    </source>
</reference>
<dbReference type="EMBL" id="JANEYF010002429">
    <property type="protein sequence ID" value="KAJ8946597.1"/>
    <property type="molecule type" value="Genomic_DNA"/>
</dbReference>
<feature type="domain" description="HTH CENPB-type" evidence="4">
    <location>
        <begin position="47"/>
        <end position="122"/>
    </location>
</feature>
<dbReference type="GO" id="GO:0003677">
    <property type="term" value="F:DNA binding"/>
    <property type="evidence" value="ECO:0007669"/>
    <property type="project" value="UniProtKB-KW"/>
</dbReference>